<gene>
    <name evidence="1" type="ORF">NG895_12665</name>
</gene>
<protein>
    <submittedName>
        <fullName evidence="1">Uncharacterized protein</fullName>
    </submittedName>
</protein>
<accession>A0A9X2F9A8</accession>
<name>A0A9X2F9A8_9BACT</name>
<dbReference type="Proteomes" id="UP001155241">
    <property type="component" value="Unassembled WGS sequence"/>
</dbReference>
<evidence type="ECO:0000313" key="1">
    <source>
        <dbReference type="EMBL" id="MCO6044762.1"/>
    </source>
</evidence>
<dbReference type="AlphaFoldDB" id="A0A9X2F9A8"/>
<comment type="caution">
    <text evidence="1">The sequence shown here is derived from an EMBL/GenBank/DDBJ whole genome shotgun (WGS) entry which is preliminary data.</text>
</comment>
<keyword evidence="2" id="KW-1185">Reference proteome</keyword>
<proteinExistence type="predicted"/>
<reference evidence="1" key="1">
    <citation type="submission" date="2022-06" db="EMBL/GenBank/DDBJ databases">
        <title>Aeoliella straminimaris, a novel planctomycete from sediments.</title>
        <authorList>
            <person name="Vitorino I.R."/>
            <person name="Lage O.M."/>
        </authorList>
    </citation>
    <scope>NUCLEOTIDE SEQUENCE</scope>
    <source>
        <strain evidence="1">ICT_H6.2</strain>
    </source>
</reference>
<sequence length="110" mass="11686">MSMDAPLPLGAEAQAHVDVGEQVVLRAGRVVVDLDVRPLAAVPNVPRRMVFGAEAVDVLDRLLVFLDEVVVAALDVDRVVPGTMVLSDAVGLARPTRVDAMLPPPKRPFG</sequence>
<dbReference type="RefSeq" id="WP_252852878.1">
    <property type="nucleotide sequence ID" value="NZ_JAMXLR010000038.1"/>
</dbReference>
<organism evidence="1 2">
    <name type="scientific">Aeoliella straminimaris</name>
    <dbReference type="NCBI Taxonomy" id="2954799"/>
    <lineage>
        <taxon>Bacteria</taxon>
        <taxon>Pseudomonadati</taxon>
        <taxon>Planctomycetota</taxon>
        <taxon>Planctomycetia</taxon>
        <taxon>Pirellulales</taxon>
        <taxon>Lacipirellulaceae</taxon>
        <taxon>Aeoliella</taxon>
    </lineage>
</organism>
<dbReference type="EMBL" id="JAMXLR010000038">
    <property type="protein sequence ID" value="MCO6044762.1"/>
    <property type="molecule type" value="Genomic_DNA"/>
</dbReference>
<evidence type="ECO:0000313" key="2">
    <source>
        <dbReference type="Proteomes" id="UP001155241"/>
    </source>
</evidence>